<keyword evidence="7" id="KW-1185">Reference proteome</keyword>
<organism evidence="6">
    <name type="scientific">Tuwongella immobilis</name>
    <dbReference type="NCBI Taxonomy" id="692036"/>
    <lineage>
        <taxon>Bacteria</taxon>
        <taxon>Pseudomonadati</taxon>
        <taxon>Planctomycetota</taxon>
        <taxon>Planctomycetia</taxon>
        <taxon>Gemmatales</taxon>
        <taxon>Gemmataceae</taxon>
        <taxon>Tuwongella</taxon>
    </lineage>
</organism>
<dbReference type="GO" id="GO:0003950">
    <property type="term" value="F:NAD+ poly-ADP-ribosyltransferase activity"/>
    <property type="evidence" value="ECO:0007669"/>
    <property type="project" value="InterPro"/>
</dbReference>
<evidence type="ECO:0000313" key="6">
    <source>
        <dbReference type="EMBL" id="VIP04108.1"/>
    </source>
</evidence>
<dbReference type="Gene3D" id="1.10.10.970">
    <property type="entry name" value="RNA 2'-phosphotransferase, Tpt1/KptA family, N-terminal domain"/>
    <property type="match status" value="1"/>
</dbReference>
<dbReference type="NCBIfam" id="NF002014">
    <property type="entry name" value="PRK00819.1-4"/>
    <property type="match status" value="1"/>
</dbReference>
<sequence length="182" mass="20060">MSNAHVSMSKFLSLVLRHQPQTIGLSLDANGWADVDELLTRANQHGKRISRELLEAIVRDNDKQRFAFNDDRTRIRANQGHSVSVDLELTPKTPPELLYHGTATRFVASIRAQGLLPRSRQQVHLSADEATAIAVGKRHGKPAVLIVAAAEMHAAGHAFFQADNGVWLTDTVPPQFLSFPAE</sequence>
<dbReference type="SUPFAM" id="SSF56399">
    <property type="entry name" value="ADP-ribosylation"/>
    <property type="match status" value="1"/>
</dbReference>
<protein>
    <recommendedName>
        <fullName evidence="5">Probable RNA 2'-phosphotransferase</fullName>
        <ecNumber evidence="5">2.7.1.-</ecNumber>
    </recommendedName>
</protein>
<dbReference type="InterPro" id="IPR042081">
    <property type="entry name" value="RNA_2'-PTrans_C"/>
</dbReference>
<comment type="similarity">
    <text evidence="1 5">Belongs to the KptA/TPT1 family.</text>
</comment>
<accession>A0A6C2YR34</accession>
<dbReference type="HAMAP" id="MF_00299">
    <property type="entry name" value="KptA"/>
    <property type="match status" value="1"/>
</dbReference>
<name>A0A6C2YR34_9BACT</name>
<evidence type="ECO:0000256" key="1">
    <source>
        <dbReference type="ARBA" id="ARBA00009836"/>
    </source>
</evidence>
<dbReference type="EMBL" id="LR586016">
    <property type="protein sequence ID" value="VIP04108.1"/>
    <property type="molecule type" value="Genomic_DNA"/>
</dbReference>
<gene>
    <name evidence="5" type="primary">kptA</name>
    <name evidence="6" type="ORF">GMBLW1_50850</name>
</gene>
<dbReference type="KEGG" id="tim:GMBLW1_50850"/>
<dbReference type="AlphaFoldDB" id="A0A6C2YR34"/>
<evidence type="ECO:0000256" key="3">
    <source>
        <dbReference type="ARBA" id="ARBA00023027"/>
    </source>
</evidence>
<reference evidence="6" key="1">
    <citation type="submission" date="2019-04" db="EMBL/GenBank/DDBJ databases">
        <authorList>
            <consortium name="Science for Life Laboratories"/>
        </authorList>
    </citation>
    <scope>NUCLEOTIDE SEQUENCE</scope>
    <source>
        <strain evidence="6">MBLW1</strain>
    </source>
</reference>
<evidence type="ECO:0000256" key="2">
    <source>
        <dbReference type="ARBA" id="ARBA00022679"/>
    </source>
</evidence>
<dbReference type="PANTHER" id="PTHR12684:SF2">
    <property type="entry name" value="TRNA 2'-PHOSPHOTRANSFERASE 1"/>
    <property type="match status" value="1"/>
</dbReference>
<comment type="function">
    <text evidence="4 5">Removes the 2'-phosphate from RNA via an intermediate in which the phosphate is ADP-ribosylated by NAD followed by a presumed transesterification to release the RNA and generate ADP-ribose 1''-2''-cyclic phosphate (APPR&gt;P). May function as an ADP-ribosylase.</text>
</comment>
<keyword evidence="2 5" id="KW-0808">Transferase</keyword>
<dbReference type="InParanoid" id="A0A6C2YR34"/>
<dbReference type="Proteomes" id="UP000464378">
    <property type="component" value="Chromosome"/>
</dbReference>
<dbReference type="InterPro" id="IPR022928">
    <property type="entry name" value="RNA_2'-PTrans_KptA"/>
</dbReference>
<keyword evidence="3 5" id="KW-0520">NAD</keyword>
<dbReference type="EC" id="2.7.1.-" evidence="5"/>
<dbReference type="Pfam" id="PF01885">
    <property type="entry name" value="PTS_2-RNA"/>
    <property type="match status" value="1"/>
</dbReference>
<dbReference type="GO" id="GO:0000215">
    <property type="term" value="F:tRNA 2'-phosphotransferase activity"/>
    <property type="evidence" value="ECO:0007669"/>
    <property type="project" value="TreeGrafter"/>
</dbReference>
<dbReference type="EMBL" id="LR593887">
    <property type="protein sequence ID" value="VTS05583.1"/>
    <property type="molecule type" value="Genomic_DNA"/>
</dbReference>
<evidence type="ECO:0000256" key="5">
    <source>
        <dbReference type="HAMAP-Rule" id="MF_00299"/>
    </source>
</evidence>
<dbReference type="Gene3D" id="3.20.170.30">
    <property type="match status" value="1"/>
</dbReference>
<dbReference type="PANTHER" id="PTHR12684">
    <property type="entry name" value="PUTATIVE PHOSPHOTRANSFERASE"/>
    <property type="match status" value="1"/>
</dbReference>
<dbReference type="InterPro" id="IPR042080">
    <property type="entry name" value="RNA_2'-PTrans_N"/>
</dbReference>
<dbReference type="GO" id="GO:0006388">
    <property type="term" value="P:tRNA splicing, via endonucleolytic cleavage and ligation"/>
    <property type="evidence" value="ECO:0007669"/>
    <property type="project" value="UniProtKB-UniRule"/>
</dbReference>
<dbReference type="FunCoup" id="A0A6C2YR34">
    <property type="interactions" value="168"/>
</dbReference>
<dbReference type="RefSeq" id="WP_162659236.1">
    <property type="nucleotide sequence ID" value="NZ_LR593887.1"/>
</dbReference>
<evidence type="ECO:0000313" key="7">
    <source>
        <dbReference type="Proteomes" id="UP000464378"/>
    </source>
</evidence>
<evidence type="ECO:0000256" key="4">
    <source>
        <dbReference type="ARBA" id="ARBA00025212"/>
    </source>
</evidence>
<dbReference type="InterPro" id="IPR002745">
    <property type="entry name" value="Ptrans_KptA/Tpt1"/>
</dbReference>
<proteinExistence type="inferred from homology"/>